<evidence type="ECO:0000259" key="6">
    <source>
        <dbReference type="PROSITE" id="PS51011"/>
    </source>
</evidence>
<keyword evidence="3" id="KW-0804">Transcription</keyword>
<feature type="domain" description="ARID" evidence="6">
    <location>
        <begin position="162"/>
        <end position="253"/>
    </location>
</feature>
<dbReference type="SUPFAM" id="SSF46774">
    <property type="entry name" value="ARID-like"/>
    <property type="match status" value="1"/>
</dbReference>
<dbReference type="GO" id="GO:0006357">
    <property type="term" value="P:regulation of transcription by RNA polymerase II"/>
    <property type="evidence" value="ECO:0007669"/>
    <property type="project" value="InterPro"/>
</dbReference>
<dbReference type="EMBL" id="JACXVP010000012">
    <property type="protein sequence ID" value="KAG5571087.1"/>
    <property type="molecule type" value="Genomic_DNA"/>
</dbReference>
<dbReference type="GO" id="GO:0003677">
    <property type="term" value="F:DNA binding"/>
    <property type="evidence" value="ECO:0007669"/>
    <property type="project" value="UniProtKB-KW"/>
</dbReference>
<keyword evidence="8" id="KW-1185">Reference proteome</keyword>
<feature type="region of interest" description="Disordered" evidence="5">
    <location>
        <begin position="1"/>
        <end position="52"/>
    </location>
</feature>
<dbReference type="CDD" id="cd16100">
    <property type="entry name" value="ARID"/>
    <property type="match status" value="1"/>
</dbReference>
<evidence type="ECO:0000256" key="3">
    <source>
        <dbReference type="ARBA" id="ARBA00023163"/>
    </source>
</evidence>
<accession>A0A9J5W6W3</accession>
<dbReference type="PANTHER" id="PTHR15348">
    <property type="entry name" value="AT-RICH INTERACTIVE DOMAIN-CONTAINING PROTEIN ARID DOMAIN- CONTAINING PROTEIN DEAD RINGER PROTEIN B-CELL REGULATOR OF IGH TRANSCRIPTION BRIGHT"/>
    <property type="match status" value="1"/>
</dbReference>
<dbReference type="Pfam" id="PF01388">
    <property type="entry name" value="ARID"/>
    <property type="match status" value="1"/>
</dbReference>
<dbReference type="GO" id="GO:0005634">
    <property type="term" value="C:nucleus"/>
    <property type="evidence" value="ECO:0007669"/>
    <property type="project" value="TreeGrafter"/>
</dbReference>
<dbReference type="PANTHER" id="PTHR15348:SF22">
    <property type="entry name" value="ARID DOMAIN-CONTAINING PROTEIN"/>
    <property type="match status" value="1"/>
</dbReference>
<dbReference type="SMART" id="SM01014">
    <property type="entry name" value="ARID"/>
    <property type="match status" value="1"/>
</dbReference>
<dbReference type="SMART" id="SM00501">
    <property type="entry name" value="BRIGHT"/>
    <property type="match status" value="1"/>
</dbReference>
<dbReference type="Proteomes" id="UP000824120">
    <property type="component" value="Chromosome 12"/>
</dbReference>
<feature type="compositionally biased region" description="Basic and acidic residues" evidence="5">
    <location>
        <begin position="22"/>
        <end position="36"/>
    </location>
</feature>
<keyword evidence="4" id="KW-0539">Nucleus</keyword>
<dbReference type="AlphaFoldDB" id="A0A9J5W6W3"/>
<dbReference type="FunFam" id="1.10.150.60:FF:000018">
    <property type="entry name" value="AT-rich interactive domain-containing protein 3"/>
    <property type="match status" value="1"/>
</dbReference>
<keyword evidence="2" id="KW-0238">DNA-binding</keyword>
<dbReference type="InterPro" id="IPR001606">
    <property type="entry name" value="ARID_dom"/>
</dbReference>
<comment type="caution">
    <text evidence="7">The sequence shown here is derived from an EMBL/GenBank/DDBJ whole genome shotgun (WGS) entry which is preliminary data.</text>
</comment>
<gene>
    <name evidence="7" type="ORF">H5410_060853</name>
</gene>
<sequence length="427" mass="47968">MLDAEKNVPASDVLIVSNESQSDSKGEDLKNARSESEDQLNSKSQPEAHNNVVLEIKPPTIDAGMDDMVSGYVKVIDDEVQNIEKMIYEVNQNGNDLMVDRQEDSQMKTIPTNVITDSSIGKTPESASLMFPGTANAGHHSGEASENIYAMMADSEDDEGSPEDQAAFIGKLGTFYREKAMELKLPKFYGHPLNCLKLWRFVIKLGGYDRVTGWKLWRQVGDSFNPPKTCTTIFWTFRGFYEKLLLPYERHMTQNRDLQLPITAPPISWGGSGYQISTSRRVVRDSVARCWLGWQEQHLLCYGEVAEPIVKDMNANNIPKRAKSLKNSGKINDSFEVYALVPGLLQDEVQSDPVGRLVITGQPNKFDNLWGVVTLPTIIDQLRTNANVTLHGCLHEDDYEGDLLENGEKVEFWRMKIAYLVAGKEEI</sequence>
<proteinExistence type="predicted"/>
<dbReference type="InterPro" id="IPR036431">
    <property type="entry name" value="ARID_dom_sf"/>
</dbReference>
<evidence type="ECO:0000256" key="4">
    <source>
        <dbReference type="ARBA" id="ARBA00023242"/>
    </source>
</evidence>
<name>A0A9J5W6W3_SOLCO</name>
<evidence type="ECO:0000313" key="7">
    <source>
        <dbReference type="EMBL" id="KAG5571087.1"/>
    </source>
</evidence>
<dbReference type="PROSITE" id="PS51011">
    <property type="entry name" value="ARID"/>
    <property type="match status" value="1"/>
</dbReference>
<dbReference type="Gene3D" id="1.10.150.60">
    <property type="entry name" value="ARID DNA-binding domain"/>
    <property type="match status" value="1"/>
</dbReference>
<evidence type="ECO:0000313" key="8">
    <source>
        <dbReference type="Proteomes" id="UP000824120"/>
    </source>
</evidence>
<evidence type="ECO:0000256" key="2">
    <source>
        <dbReference type="ARBA" id="ARBA00023125"/>
    </source>
</evidence>
<protein>
    <recommendedName>
        <fullName evidence="6">ARID domain-containing protein</fullName>
    </recommendedName>
</protein>
<dbReference type="OrthoDB" id="1278008at2759"/>
<feature type="compositionally biased region" description="Polar residues" evidence="5">
    <location>
        <begin position="39"/>
        <end position="48"/>
    </location>
</feature>
<reference evidence="7 8" key="1">
    <citation type="submission" date="2020-09" db="EMBL/GenBank/DDBJ databases">
        <title>De no assembly of potato wild relative species, Solanum commersonii.</title>
        <authorList>
            <person name="Cho K."/>
        </authorList>
    </citation>
    <scope>NUCLEOTIDE SEQUENCE [LARGE SCALE GENOMIC DNA]</scope>
    <source>
        <strain evidence="7">LZ3.2</strain>
        <tissue evidence="7">Leaf</tissue>
    </source>
</reference>
<keyword evidence="1" id="KW-0805">Transcription regulation</keyword>
<evidence type="ECO:0000256" key="1">
    <source>
        <dbReference type="ARBA" id="ARBA00023015"/>
    </source>
</evidence>
<evidence type="ECO:0000256" key="5">
    <source>
        <dbReference type="SAM" id="MobiDB-lite"/>
    </source>
</evidence>
<organism evidence="7 8">
    <name type="scientific">Solanum commersonii</name>
    <name type="common">Commerson's wild potato</name>
    <name type="synonym">Commerson's nightshade</name>
    <dbReference type="NCBI Taxonomy" id="4109"/>
    <lineage>
        <taxon>Eukaryota</taxon>
        <taxon>Viridiplantae</taxon>
        <taxon>Streptophyta</taxon>
        <taxon>Embryophyta</taxon>
        <taxon>Tracheophyta</taxon>
        <taxon>Spermatophyta</taxon>
        <taxon>Magnoliopsida</taxon>
        <taxon>eudicotyledons</taxon>
        <taxon>Gunneridae</taxon>
        <taxon>Pentapetalae</taxon>
        <taxon>asterids</taxon>
        <taxon>lamiids</taxon>
        <taxon>Solanales</taxon>
        <taxon>Solanaceae</taxon>
        <taxon>Solanoideae</taxon>
        <taxon>Solaneae</taxon>
        <taxon>Solanum</taxon>
    </lineage>
</organism>
<dbReference type="InterPro" id="IPR045147">
    <property type="entry name" value="ARI3A/B/C"/>
</dbReference>